<evidence type="ECO:0000256" key="2">
    <source>
        <dbReference type="ARBA" id="ARBA00023315"/>
    </source>
</evidence>
<evidence type="ECO:0000256" key="1">
    <source>
        <dbReference type="ARBA" id="ARBA00022679"/>
    </source>
</evidence>
<proteinExistence type="predicted"/>
<dbReference type="RefSeq" id="WP_210804606.1">
    <property type="nucleotide sequence ID" value="NZ_JAGQDE010000045.1"/>
</dbReference>
<feature type="domain" description="N-acetyltransferase" evidence="3">
    <location>
        <begin position="5"/>
        <end position="159"/>
    </location>
</feature>
<dbReference type="PANTHER" id="PTHR43877:SF1">
    <property type="entry name" value="ACETYLTRANSFERASE"/>
    <property type="match status" value="1"/>
</dbReference>
<evidence type="ECO:0000259" key="3">
    <source>
        <dbReference type="PROSITE" id="PS51186"/>
    </source>
</evidence>
<dbReference type="PROSITE" id="PS51186">
    <property type="entry name" value="GNAT"/>
    <property type="match status" value="1"/>
</dbReference>
<keyword evidence="5" id="KW-1185">Reference proteome</keyword>
<accession>A0A940YKM1</accession>
<evidence type="ECO:0000313" key="4">
    <source>
        <dbReference type="EMBL" id="MBQ0961925.1"/>
    </source>
</evidence>
<gene>
    <name evidence="4" type="ORF">KAK06_23510</name>
</gene>
<dbReference type="AlphaFoldDB" id="A0A940YKM1"/>
<reference evidence="4" key="1">
    <citation type="submission" date="2021-04" db="EMBL/GenBank/DDBJ databases">
        <title>The genome sequence of Ideonella sp. 4Y11.</title>
        <authorList>
            <person name="Liu Y."/>
        </authorList>
    </citation>
    <scope>NUCLEOTIDE SEQUENCE</scope>
    <source>
        <strain evidence="4">4Y11</strain>
    </source>
</reference>
<sequence>MTEPIRYQCAPAGFTEWNALLTLLQDAFAYMDGRIDPPSSLKALDAAALQAKAGRETLIVAHQGHTLVGCGFVDLRPDSAYLGKLAVADAWRRQGVARGIVEAAAALARAAGRSILVLQTRVELTENHRSFEALGFVTVARTAHPGFDRPTSLTMQRTL</sequence>
<keyword evidence="2" id="KW-0012">Acyltransferase</keyword>
<dbReference type="InterPro" id="IPR050832">
    <property type="entry name" value="Bact_Acetyltransf"/>
</dbReference>
<evidence type="ECO:0000313" key="5">
    <source>
        <dbReference type="Proteomes" id="UP000678374"/>
    </source>
</evidence>
<dbReference type="InterPro" id="IPR000182">
    <property type="entry name" value="GNAT_dom"/>
</dbReference>
<dbReference type="SUPFAM" id="SSF55729">
    <property type="entry name" value="Acyl-CoA N-acyltransferases (Nat)"/>
    <property type="match status" value="1"/>
</dbReference>
<dbReference type="Pfam" id="PF00583">
    <property type="entry name" value="Acetyltransf_1"/>
    <property type="match status" value="1"/>
</dbReference>
<dbReference type="Proteomes" id="UP000678374">
    <property type="component" value="Unassembled WGS sequence"/>
</dbReference>
<name>A0A940YKM1_9BURK</name>
<dbReference type="GO" id="GO:0016747">
    <property type="term" value="F:acyltransferase activity, transferring groups other than amino-acyl groups"/>
    <property type="evidence" value="ECO:0007669"/>
    <property type="project" value="InterPro"/>
</dbReference>
<keyword evidence="1" id="KW-0808">Transferase</keyword>
<organism evidence="4 5">
    <name type="scientific">Ideonella aquatica</name>
    <dbReference type="NCBI Taxonomy" id="2824119"/>
    <lineage>
        <taxon>Bacteria</taxon>
        <taxon>Pseudomonadati</taxon>
        <taxon>Pseudomonadota</taxon>
        <taxon>Betaproteobacteria</taxon>
        <taxon>Burkholderiales</taxon>
        <taxon>Sphaerotilaceae</taxon>
        <taxon>Ideonella</taxon>
    </lineage>
</organism>
<dbReference type="CDD" id="cd04301">
    <property type="entry name" value="NAT_SF"/>
    <property type="match status" value="1"/>
</dbReference>
<dbReference type="InterPro" id="IPR016181">
    <property type="entry name" value="Acyl_CoA_acyltransferase"/>
</dbReference>
<dbReference type="Gene3D" id="3.40.630.30">
    <property type="match status" value="1"/>
</dbReference>
<dbReference type="EMBL" id="JAGQDE010000045">
    <property type="protein sequence ID" value="MBQ0961925.1"/>
    <property type="molecule type" value="Genomic_DNA"/>
</dbReference>
<protein>
    <submittedName>
        <fullName evidence="4">GNAT family N-acetyltransferase</fullName>
    </submittedName>
</protein>
<comment type="caution">
    <text evidence="4">The sequence shown here is derived from an EMBL/GenBank/DDBJ whole genome shotgun (WGS) entry which is preliminary data.</text>
</comment>
<dbReference type="PANTHER" id="PTHR43877">
    <property type="entry name" value="AMINOALKYLPHOSPHONATE N-ACETYLTRANSFERASE-RELATED-RELATED"/>
    <property type="match status" value="1"/>
</dbReference>